<dbReference type="PATRIC" id="fig|1160705.3.peg.2861"/>
<dbReference type="GO" id="GO:0016706">
    <property type="term" value="F:2-oxoglutarate-dependent dioxygenase activity"/>
    <property type="evidence" value="ECO:0007669"/>
    <property type="project" value="UniProtKB-ARBA"/>
</dbReference>
<reference evidence="1" key="2">
    <citation type="journal article" date="2004" name="Chem. Biol.">
        <title>Novel avilamycin derivatives with improved polarity generated by targeted gene disruption.</title>
        <authorList>
            <person name="Weitnauer G."/>
            <person name="Hauser G."/>
            <person name="Hofmann C."/>
            <person name="Linder U."/>
            <person name="Boll R."/>
            <person name="Pelz K."/>
            <person name="Glaser S.J."/>
            <person name="Bechthold A."/>
        </authorList>
    </citation>
    <scope>NUCLEOTIDE SEQUENCE</scope>
    <source>
        <strain evidence="1">Tue57</strain>
    </source>
</reference>
<dbReference type="PANTHER" id="PTHR20883:SF48">
    <property type="entry name" value="ECTOINE DIOXYGENASE"/>
    <property type="match status" value="1"/>
</dbReference>
<evidence type="ECO:0000313" key="3">
    <source>
        <dbReference type="Proteomes" id="UP000011205"/>
    </source>
</evidence>
<dbReference type="SUPFAM" id="SSF51197">
    <property type="entry name" value="Clavaminate synthase-like"/>
    <property type="match status" value="1"/>
</dbReference>
<dbReference type="RefSeq" id="WP_003998224.1">
    <property type="nucleotide sequence ID" value="NZ_AMLP01000092.1"/>
</dbReference>
<dbReference type="PANTHER" id="PTHR20883">
    <property type="entry name" value="PHYTANOYL-COA DIOXYGENASE DOMAIN CONTAINING 1"/>
    <property type="match status" value="1"/>
</dbReference>
<sequence>MTDTTAPSLASLAVPECHIRETGLLPEHVTAFRRQGVLAVRGLLSPAELESVQEAAAGLIDDAWRTRSMHDTIWTLEPHEPDAAPVRIEYVMDKSPVMARLAGHPLLLRAMETLVGPNFIPTWDSMVFKTTAGAPRLAWHRDGQMYSDAVAVTGGGRVIDVGIYLDHAPEDNCVWAIPQSNYWEDEQVTETADRLNATEWDATGAVPAVMRPGDALLHNILTLHGAPAVVGKQRRVVYYEYRPGEVERQLGPHVPEYVGLKQQVLRACLEQRAASGEHRDEEPFEYRPVEQYRLWDESPAISGLRFPHEEYWRW</sequence>
<proteinExistence type="predicted"/>
<dbReference type="EMBL" id="AMLP01000092">
    <property type="protein sequence ID" value="ELS56128.1"/>
    <property type="molecule type" value="Genomic_DNA"/>
</dbReference>
<dbReference type="Gene3D" id="2.60.120.620">
    <property type="entry name" value="q2cbj1_9rhob like domain"/>
    <property type="match status" value="1"/>
</dbReference>
<protein>
    <submittedName>
        <fullName evidence="1">Putative oxygenase</fullName>
    </submittedName>
</protein>
<reference evidence="1" key="1">
    <citation type="journal article" date="2001" name="Chem. Biol.">
        <title>Biosynthesis of the orthosomycin antibiotic avilamycin A: deductions from the molecular analysis of the avi biosynthetic gene cluster of Streptomyces viridochromogenes Tu57 and production of new antibiotics.</title>
        <authorList>
            <person name="Weitnauer G."/>
            <person name="Muhlenweg A."/>
            <person name="Trefzer A."/>
            <person name="Hoffmeister D."/>
            <person name="Sussmuth R.D."/>
            <person name="Jung G."/>
            <person name="Welzel K."/>
            <person name="Vente A."/>
            <person name="Girreser U."/>
            <person name="Bechthold A."/>
        </authorList>
    </citation>
    <scope>NUCLEOTIDE SEQUENCE</scope>
    <source>
        <strain evidence="1">Tue57</strain>
    </source>
</reference>
<organism evidence="1">
    <name type="scientific">Streptomyces viridochromogenes Tue57</name>
    <dbReference type="NCBI Taxonomy" id="1160705"/>
    <lineage>
        <taxon>Bacteria</taxon>
        <taxon>Bacillati</taxon>
        <taxon>Actinomycetota</taxon>
        <taxon>Actinomycetes</taxon>
        <taxon>Kitasatosporales</taxon>
        <taxon>Streptomycetaceae</taxon>
        <taxon>Streptomyces</taxon>
    </lineage>
</organism>
<reference evidence="2" key="3">
    <citation type="submission" date="2012-09" db="EMBL/GenBank/DDBJ databases">
        <authorList>
            <person name="Gruening B.A."/>
            <person name="Erxleben A."/>
            <person name="Flemming S."/>
            <person name="Lucas X."/>
            <person name="Doering K."/>
            <person name="Weitnauer G."/>
            <person name="Bechthold A."/>
            <person name="Guenther S."/>
        </authorList>
    </citation>
    <scope>NUCLEOTIDE SEQUENCE</scope>
    <source>
        <strain evidence="2">Tue57</strain>
    </source>
</reference>
<dbReference type="EMBL" id="AF333038">
    <property type="protein sequence ID" value="AAK83187.1"/>
    <property type="molecule type" value="Genomic_DNA"/>
</dbReference>
<name>Q93KV8_STRVR</name>
<dbReference type="AlphaFoldDB" id="Q93KV8"/>
<reference evidence="2 3" key="4">
    <citation type="journal article" date="2013" name="Genome Announc.">
        <title>Draft Genome Sequence of Streptomyces viridochromogenes Strain Tu57, Producer of Avilamycin.</title>
        <authorList>
            <person name="Gruning B.A."/>
            <person name="Erxleben A."/>
            <person name="Hahnlein A."/>
            <person name="Gunther S."/>
        </authorList>
    </citation>
    <scope>NUCLEOTIDE SEQUENCE [LARGE SCALE GENOMIC DNA]</scope>
    <source>
        <strain evidence="2 3">Tue57</strain>
    </source>
</reference>
<dbReference type="InterPro" id="IPR008775">
    <property type="entry name" value="Phytyl_CoA_dOase-like"/>
</dbReference>
<dbReference type="Proteomes" id="UP000011205">
    <property type="component" value="Unassembled WGS sequence"/>
</dbReference>
<evidence type="ECO:0000313" key="1">
    <source>
        <dbReference type="EMBL" id="AAK83187.1"/>
    </source>
</evidence>
<gene>
    <name evidence="1" type="primary">aviO3</name>
    <name evidence="2" type="ORF">STVIR_2886</name>
</gene>
<dbReference type="GO" id="GO:0005506">
    <property type="term" value="F:iron ion binding"/>
    <property type="evidence" value="ECO:0007669"/>
    <property type="project" value="UniProtKB-ARBA"/>
</dbReference>
<accession>Q93KV8</accession>
<evidence type="ECO:0000313" key="2">
    <source>
        <dbReference type="EMBL" id="ELS56128.1"/>
    </source>
</evidence>
<dbReference type="Pfam" id="PF05721">
    <property type="entry name" value="PhyH"/>
    <property type="match status" value="1"/>
</dbReference>